<organism evidence="2 3">
    <name type="scientific">Catenulispora acidiphila (strain DSM 44928 / JCM 14897 / NBRC 102108 / NRRL B-24433 / ID139908)</name>
    <dbReference type="NCBI Taxonomy" id="479433"/>
    <lineage>
        <taxon>Bacteria</taxon>
        <taxon>Bacillati</taxon>
        <taxon>Actinomycetota</taxon>
        <taxon>Actinomycetes</taxon>
        <taxon>Catenulisporales</taxon>
        <taxon>Catenulisporaceae</taxon>
        <taxon>Catenulispora</taxon>
    </lineage>
</organism>
<dbReference type="eggNOG" id="ENOG5033E7Z">
    <property type="taxonomic scope" value="Bacteria"/>
</dbReference>
<feature type="region of interest" description="Disordered" evidence="1">
    <location>
        <begin position="340"/>
        <end position="377"/>
    </location>
</feature>
<proteinExistence type="predicted"/>
<gene>
    <name evidence="2" type="ordered locus">Caci_3025</name>
</gene>
<dbReference type="Proteomes" id="UP000000851">
    <property type="component" value="Chromosome"/>
</dbReference>
<dbReference type="KEGG" id="cai:Caci_3025"/>
<feature type="region of interest" description="Disordered" evidence="1">
    <location>
        <begin position="163"/>
        <end position="226"/>
    </location>
</feature>
<dbReference type="InParanoid" id="C7Q4G5"/>
<dbReference type="STRING" id="479433.Caci_3025"/>
<dbReference type="OrthoDB" id="3667154at2"/>
<keyword evidence="3" id="KW-1185">Reference proteome</keyword>
<accession>C7Q4G5</accession>
<dbReference type="EMBL" id="CP001700">
    <property type="protein sequence ID" value="ACU71934.1"/>
    <property type="molecule type" value="Genomic_DNA"/>
</dbReference>
<dbReference type="RefSeq" id="WP_012787227.1">
    <property type="nucleotide sequence ID" value="NC_013131.1"/>
</dbReference>
<dbReference type="AlphaFoldDB" id="C7Q4G5"/>
<reference evidence="2 3" key="1">
    <citation type="journal article" date="2009" name="Stand. Genomic Sci.">
        <title>Complete genome sequence of Catenulispora acidiphila type strain (ID 139908).</title>
        <authorList>
            <person name="Copeland A."/>
            <person name="Lapidus A."/>
            <person name="Glavina Del Rio T."/>
            <person name="Nolan M."/>
            <person name="Lucas S."/>
            <person name="Chen F."/>
            <person name="Tice H."/>
            <person name="Cheng J.F."/>
            <person name="Bruce D."/>
            <person name="Goodwin L."/>
            <person name="Pitluck S."/>
            <person name="Mikhailova N."/>
            <person name="Pati A."/>
            <person name="Ivanova N."/>
            <person name="Mavromatis K."/>
            <person name="Chen A."/>
            <person name="Palaniappan K."/>
            <person name="Chain P."/>
            <person name="Land M."/>
            <person name="Hauser L."/>
            <person name="Chang Y.J."/>
            <person name="Jeffries C.D."/>
            <person name="Chertkov O."/>
            <person name="Brettin T."/>
            <person name="Detter J.C."/>
            <person name="Han C."/>
            <person name="Ali Z."/>
            <person name="Tindall B.J."/>
            <person name="Goker M."/>
            <person name="Bristow J."/>
            <person name="Eisen J.A."/>
            <person name="Markowitz V."/>
            <person name="Hugenholtz P."/>
            <person name="Kyrpides N.C."/>
            <person name="Klenk H.P."/>
        </authorList>
    </citation>
    <scope>NUCLEOTIDE SEQUENCE [LARGE SCALE GENOMIC DNA]</scope>
    <source>
        <strain evidence="3">DSM 44928 / JCM 14897 / NBRC 102108 / NRRL B-24433 / ID139908</strain>
    </source>
</reference>
<sequence>MARTFGAVYLRIWRDQDFRALSHTEQYLYWTLIFQPKLNRAGLLEYSPRRWADVNNDLSVHDVEVTIKSLEQRHYVVLDESTNELLIRTYVRNDEAWKQPKVMASVVSAANEIESPRLRRALYDELDRIPVRELSDSPGLNGGPSVRSKIEKSIAQLRVILGGNGPDGSDGFRPPADTPPEGYRTATDTPEVPEGRATDTRVNTAAVATSHRPAPEPAPELEPEPFGAPADESASVALFETAPAVRDDDPGEAAPKGPGASTLVAEWLEYRGKQRPSSRIIGRVGKELKTLLADGIPYEIVREGFMAWENKGLDPAKIDSCVNEVQSILRRQAASSGAQLALPSGATDEADSDNVIQFRPNIPAPRPSTTDRAVASGDTALAEFRRMTGRTA</sequence>
<evidence type="ECO:0000313" key="3">
    <source>
        <dbReference type="Proteomes" id="UP000000851"/>
    </source>
</evidence>
<evidence type="ECO:0000313" key="2">
    <source>
        <dbReference type="EMBL" id="ACU71934.1"/>
    </source>
</evidence>
<evidence type="ECO:0000256" key="1">
    <source>
        <dbReference type="SAM" id="MobiDB-lite"/>
    </source>
</evidence>
<protein>
    <submittedName>
        <fullName evidence="2">Uncharacterized protein</fullName>
    </submittedName>
</protein>
<dbReference type="HOGENOM" id="CLU_782832_0_0_11"/>
<name>C7Q4G5_CATAD</name>